<feature type="domain" description="HTH tetR-type" evidence="5">
    <location>
        <begin position="12"/>
        <end position="72"/>
    </location>
</feature>
<feature type="DNA-binding region" description="H-T-H motif" evidence="4">
    <location>
        <begin position="35"/>
        <end position="54"/>
    </location>
</feature>
<dbReference type="PANTHER" id="PTHR47506:SF3">
    <property type="entry name" value="HTH-TYPE TRANSCRIPTIONAL REGULATOR LMRA"/>
    <property type="match status" value="1"/>
</dbReference>
<organism evidence="6 7">
    <name type="scientific">Paracoccus onubensis</name>
    <dbReference type="NCBI Taxonomy" id="1675788"/>
    <lineage>
        <taxon>Bacteria</taxon>
        <taxon>Pseudomonadati</taxon>
        <taxon>Pseudomonadota</taxon>
        <taxon>Alphaproteobacteria</taxon>
        <taxon>Rhodobacterales</taxon>
        <taxon>Paracoccaceae</taxon>
        <taxon>Paracoccus</taxon>
    </lineage>
</organism>
<evidence type="ECO:0000313" key="6">
    <source>
        <dbReference type="EMBL" id="RJE87925.1"/>
    </source>
</evidence>
<sequence>MNRPTKQDPDRGDARTRLLESARDVIRTQGFAATSVDQLCQAAGVTKGAFFHHFASKEALGVAAAQFWAETTSELFANASYHDHAEPLDRVLAYIDFRRDLIAGELEEFTCLIGTMTQEAYAKYPAIREACAISMFGHTSTLEPDIQAAMEASGISGSWTAASLARHMQAVLQGAFILAKAGNDSSLAIESVDHLRRYVELLFKNRPKGGQND</sequence>
<evidence type="ECO:0000256" key="1">
    <source>
        <dbReference type="ARBA" id="ARBA00023015"/>
    </source>
</evidence>
<keyword evidence="7" id="KW-1185">Reference proteome</keyword>
<evidence type="ECO:0000256" key="2">
    <source>
        <dbReference type="ARBA" id="ARBA00023125"/>
    </source>
</evidence>
<evidence type="ECO:0000313" key="7">
    <source>
        <dbReference type="Proteomes" id="UP000284202"/>
    </source>
</evidence>
<dbReference type="SUPFAM" id="SSF48498">
    <property type="entry name" value="Tetracyclin repressor-like, C-terminal domain"/>
    <property type="match status" value="1"/>
</dbReference>
<evidence type="ECO:0000256" key="4">
    <source>
        <dbReference type="PROSITE-ProRule" id="PRU00335"/>
    </source>
</evidence>
<comment type="caution">
    <text evidence="6">The sequence shown here is derived from an EMBL/GenBank/DDBJ whole genome shotgun (WGS) entry which is preliminary data.</text>
</comment>
<dbReference type="Pfam" id="PF16925">
    <property type="entry name" value="TetR_C_13"/>
    <property type="match status" value="1"/>
</dbReference>
<dbReference type="AlphaFoldDB" id="A0A418T426"/>
<dbReference type="EMBL" id="QZCG01000002">
    <property type="protein sequence ID" value="RJE87925.1"/>
    <property type="molecule type" value="Genomic_DNA"/>
</dbReference>
<dbReference type="PROSITE" id="PS01081">
    <property type="entry name" value="HTH_TETR_1"/>
    <property type="match status" value="1"/>
</dbReference>
<dbReference type="GO" id="GO:0003677">
    <property type="term" value="F:DNA binding"/>
    <property type="evidence" value="ECO:0007669"/>
    <property type="project" value="UniProtKB-UniRule"/>
</dbReference>
<dbReference type="PANTHER" id="PTHR47506">
    <property type="entry name" value="TRANSCRIPTIONAL REGULATORY PROTEIN"/>
    <property type="match status" value="1"/>
</dbReference>
<gene>
    <name evidence="6" type="ORF">D3P04_03095</name>
</gene>
<evidence type="ECO:0000259" key="5">
    <source>
        <dbReference type="PROSITE" id="PS50977"/>
    </source>
</evidence>
<dbReference type="InterPro" id="IPR001647">
    <property type="entry name" value="HTH_TetR"/>
</dbReference>
<protein>
    <submittedName>
        <fullName evidence="6">TetR/AcrR family transcriptional regulator</fullName>
    </submittedName>
</protein>
<accession>A0A418T426</accession>
<dbReference type="PRINTS" id="PR00455">
    <property type="entry name" value="HTHTETR"/>
</dbReference>
<dbReference type="RefSeq" id="WP_119745859.1">
    <property type="nucleotide sequence ID" value="NZ_QZCG01000002.1"/>
</dbReference>
<name>A0A418T426_9RHOB</name>
<keyword evidence="3" id="KW-0804">Transcription</keyword>
<dbReference type="InterPro" id="IPR036271">
    <property type="entry name" value="Tet_transcr_reg_TetR-rel_C_sf"/>
</dbReference>
<dbReference type="InterPro" id="IPR009057">
    <property type="entry name" value="Homeodomain-like_sf"/>
</dbReference>
<evidence type="ECO:0000256" key="3">
    <source>
        <dbReference type="ARBA" id="ARBA00023163"/>
    </source>
</evidence>
<dbReference type="Gene3D" id="1.10.357.10">
    <property type="entry name" value="Tetracycline Repressor, domain 2"/>
    <property type="match status" value="1"/>
</dbReference>
<keyword evidence="2 4" id="KW-0238">DNA-binding</keyword>
<dbReference type="Pfam" id="PF00440">
    <property type="entry name" value="TetR_N"/>
    <property type="match status" value="1"/>
</dbReference>
<dbReference type="OrthoDB" id="9811084at2"/>
<dbReference type="PROSITE" id="PS50977">
    <property type="entry name" value="HTH_TETR_2"/>
    <property type="match status" value="1"/>
</dbReference>
<dbReference type="Proteomes" id="UP000284202">
    <property type="component" value="Unassembled WGS sequence"/>
</dbReference>
<dbReference type="InterPro" id="IPR011075">
    <property type="entry name" value="TetR_C"/>
</dbReference>
<proteinExistence type="predicted"/>
<keyword evidence="1" id="KW-0805">Transcription regulation</keyword>
<reference evidence="7" key="1">
    <citation type="submission" date="2018-09" db="EMBL/GenBank/DDBJ databases">
        <title>Acidovorax cavernicola nov. sp. isolated from Gruta de las Maravillas (Aracena, Spain).</title>
        <authorList>
            <person name="Jurado V."/>
            <person name="Gutierrez-Patricio S."/>
            <person name="Gonzalez-Pimentel J.L."/>
            <person name="Miller A.Z."/>
            <person name="Laiz L."/>
            <person name="Saiz-Jimenez C."/>
        </authorList>
    </citation>
    <scope>NUCLEOTIDE SEQUENCE [LARGE SCALE GENOMIC DNA]</scope>
    <source>
        <strain evidence="7">1011MAR3C25</strain>
    </source>
</reference>
<dbReference type="SUPFAM" id="SSF46689">
    <property type="entry name" value="Homeodomain-like"/>
    <property type="match status" value="1"/>
</dbReference>
<dbReference type="InterPro" id="IPR023772">
    <property type="entry name" value="DNA-bd_HTH_TetR-type_CS"/>
</dbReference>